<gene>
    <name evidence="1" type="ORF">JI435_426060</name>
</gene>
<protein>
    <submittedName>
        <fullName evidence="1">Uncharacterized protein</fullName>
    </submittedName>
</protein>
<evidence type="ECO:0000313" key="1">
    <source>
        <dbReference type="EMBL" id="QRC90894.1"/>
    </source>
</evidence>
<name>A0A7U2EQ09_PHANO</name>
<sequence>MSESWSSYFLCKMLRAARPELDSGVRRRACICRSTSSSVKADLSPGRTELAMRPFASKDPHQERDQLRIAIDHTSPELTCQSLNGTTVERLGAHIPFVRYSSAMTERFNPLLRTDPHIIAIK</sequence>
<keyword evidence="2" id="KW-1185">Reference proteome</keyword>
<proteinExistence type="predicted"/>
<reference evidence="2" key="1">
    <citation type="journal article" date="2021" name="BMC Genomics">
        <title>Chromosome-level genome assembly and manually-curated proteome of model necrotroph Parastagonospora nodorum Sn15 reveals a genome-wide trove of candidate effector homologs, and redundancy of virulence-related functions within an accessory chromosome.</title>
        <authorList>
            <person name="Bertazzoni S."/>
            <person name="Jones D.A.B."/>
            <person name="Phan H.T."/>
            <person name="Tan K.-C."/>
            <person name="Hane J.K."/>
        </authorList>
    </citation>
    <scope>NUCLEOTIDE SEQUENCE [LARGE SCALE GENOMIC DNA]</scope>
    <source>
        <strain evidence="2">SN15 / ATCC MYA-4574 / FGSC 10173)</strain>
    </source>
</reference>
<dbReference type="Proteomes" id="UP000663193">
    <property type="component" value="Chromosome 1"/>
</dbReference>
<dbReference type="EMBL" id="CP069023">
    <property type="protein sequence ID" value="QRC90894.1"/>
    <property type="molecule type" value="Genomic_DNA"/>
</dbReference>
<evidence type="ECO:0000313" key="2">
    <source>
        <dbReference type="Proteomes" id="UP000663193"/>
    </source>
</evidence>
<organism evidence="1 2">
    <name type="scientific">Phaeosphaeria nodorum (strain SN15 / ATCC MYA-4574 / FGSC 10173)</name>
    <name type="common">Glume blotch fungus</name>
    <name type="synonym">Parastagonospora nodorum</name>
    <dbReference type="NCBI Taxonomy" id="321614"/>
    <lineage>
        <taxon>Eukaryota</taxon>
        <taxon>Fungi</taxon>
        <taxon>Dikarya</taxon>
        <taxon>Ascomycota</taxon>
        <taxon>Pezizomycotina</taxon>
        <taxon>Dothideomycetes</taxon>
        <taxon>Pleosporomycetidae</taxon>
        <taxon>Pleosporales</taxon>
        <taxon>Pleosporineae</taxon>
        <taxon>Phaeosphaeriaceae</taxon>
        <taxon>Parastagonospora</taxon>
    </lineage>
</organism>
<accession>A0A7U2EQ09</accession>
<dbReference type="VEuPathDB" id="FungiDB:JI435_426060"/>
<dbReference type="AlphaFoldDB" id="A0A7U2EQ09"/>